<dbReference type="InterPro" id="IPR029058">
    <property type="entry name" value="AB_hydrolase_fold"/>
</dbReference>
<gene>
    <name evidence="2" type="ORF">ACFPN2_25130</name>
</gene>
<keyword evidence="2" id="KW-0378">Hydrolase</keyword>
<dbReference type="InterPro" id="IPR000073">
    <property type="entry name" value="AB_hydrolase_1"/>
</dbReference>
<proteinExistence type="predicted"/>
<dbReference type="SUPFAM" id="SSF53474">
    <property type="entry name" value="alpha/beta-Hydrolases"/>
    <property type="match status" value="1"/>
</dbReference>
<comment type="caution">
    <text evidence="2">The sequence shown here is derived from an EMBL/GenBank/DDBJ whole genome shotgun (WGS) entry which is preliminary data.</text>
</comment>
<dbReference type="InterPro" id="IPR050266">
    <property type="entry name" value="AB_hydrolase_sf"/>
</dbReference>
<organism evidence="2 3">
    <name type="scientific">Steroidobacter flavus</name>
    <dbReference type="NCBI Taxonomy" id="1842136"/>
    <lineage>
        <taxon>Bacteria</taxon>
        <taxon>Pseudomonadati</taxon>
        <taxon>Pseudomonadota</taxon>
        <taxon>Gammaproteobacteria</taxon>
        <taxon>Steroidobacterales</taxon>
        <taxon>Steroidobacteraceae</taxon>
        <taxon>Steroidobacter</taxon>
    </lineage>
</organism>
<dbReference type="Proteomes" id="UP001595904">
    <property type="component" value="Unassembled WGS sequence"/>
</dbReference>
<accession>A0ABV8SXQ0</accession>
<dbReference type="PANTHER" id="PTHR43798">
    <property type="entry name" value="MONOACYLGLYCEROL LIPASE"/>
    <property type="match status" value="1"/>
</dbReference>
<evidence type="ECO:0000313" key="3">
    <source>
        <dbReference type="Proteomes" id="UP001595904"/>
    </source>
</evidence>
<dbReference type="Pfam" id="PF00561">
    <property type="entry name" value="Abhydrolase_1"/>
    <property type="match status" value="1"/>
</dbReference>
<sequence length="368" mass="39552">MKWLTRIGLGLLALLVMVTLFGAGYEMLARHRAARDFPPTGRLVDIGGRRIHLDCRGTGSPTVVFQSGFDQLGSLSWMKVHDAIAGFTRACAYDRAGIMWSDSTTTPHDGKSIARDLHLALSSAGEQAPLVLVGHSFGGPLSMVYTHDYPDQVAALVLVDPGHPDQEQQIATLSLPKKSQGKGLLDVMAALSWTGLLRVAGSSDPSFPPEAVRASSAYVSKSFSAALAEDHSAPQTMAQAGAVRSFGDRPLIVLGREEFISPAALAPLGVSKQDAERFNAGWKRLNEDEASWSTRGQLRLVPNSGHYIQFDQPASVIGAVREVVDEVRAASRVTVNPQSRAKKVLLANFDTVVAEDAVCRRDVKMNIG</sequence>
<evidence type="ECO:0000313" key="2">
    <source>
        <dbReference type="EMBL" id="MFC4312391.1"/>
    </source>
</evidence>
<dbReference type="GO" id="GO:0016787">
    <property type="term" value="F:hydrolase activity"/>
    <property type="evidence" value="ECO:0007669"/>
    <property type="project" value="UniProtKB-KW"/>
</dbReference>
<evidence type="ECO:0000259" key="1">
    <source>
        <dbReference type="Pfam" id="PF00561"/>
    </source>
</evidence>
<keyword evidence="3" id="KW-1185">Reference proteome</keyword>
<reference evidence="3" key="1">
    <citation type="journal article" date="2019" name="Int. J. Syst. Evol. Microbiol.">
        <title>The Global Catalogue of Microorganisms (GCM) 10K type strain sequencing project: providing services to taxonomists for standard genome sequencing and annotation.</title>
        <authorList>
            <consortium name="The Broad Institute Genomics Platform"/>
            <consortium name="The Broad Institute Genome Sequencing Center for Infectious Disease"/>
            <person name="Wu L."/>
            <person name="Ma J."/>
        </authorList>
    </citation>
    <scope>NUCLEOTIDE SEQUENCE [LARGE SCALE GENOMIC DNA]</scope>
    <source>
        <strain evidence="3">CGMCC 1.10759</strain>
    </source>
</reference>
<dbReference type="RefSeq" id="WP_380601738.1">
    <property type="nucleotide sequence ID" value="NZ_JBHSDU010000014.1"/>
</dbReference>
<feature type="domain" description="AB hydrolase-1" evidence="1">
    <location>
        <begin position="61"/>
        <end position="167"/>
    </location>
</feature>
<dbReference type="EMBL" id="JBHSDU010000014">
    <property type="protein sequence ID" value="MFC4312391.1"/>
    <property type="molecule type" value="Genomic_DNA"/>
</dbReference>
<dbReference type="Gene3D" id="3.40.50.1820">
    <property type="entry name" value="alpha/beta hydrolase"/>
    <property type="match status" value="1"/>
</dbReference>
<name>A0ABV8SXQ0_9GAMM</name>
<dbReference type="PRINTS" id="PR00111">
    <property type="entry name" value="ABHYDROLASE"/>
</dbReference>
<protein>
    <submittedName>
        <fullName evidence="2">Alpha/beta fold hydrolase</fullName>
    </submittedName>
</protein>